<dbReference type="EMBL" id="JAVRHX010000002">
    <property type="protein sequence ID" value="MDT0595145.1"/>
    <property type="molecule type" value="Genomic_DNA"/>
</dbReference>
<comment type="caution">
    <text evidence="2">The sequence shown here is derived from an EMBL/GenBank/DDBJ whole genome shotgun (WGS) entry which is preliminary data.</text>
</comment>
<dbReference type="Proteomes" id="UP001253545">
    <property type="component" value="Unassembled WGS sequence"/>
</dbReference>
<protein>
    <recommendedName>
        <fullName evidence="4">DUF2059 domain-containing protein</fullName>
    </recommendedName>
</protein>
<evidence type="ECO:0000313" key="2">
    <source>
        <dbReference type="EMBL" id="MDT0595145.1"/>
    </source>
</evidence>
<evidence type="ECO:0000313" key="3">
    <source>
        <dbReference type="Proteomes" id="UP001253545"/>
    </source>
</evidence>
<evidence type="ECO:0000256" key="1">
    <source>
        <dbReference type="SAM" id="SignalP"/>
    </source>
</evidence>
<gene>
    <name evidence="2" type="ORF">RM552_09845</name>
</gene>
<organism evidence="2 3">
    <name type="scientific">Glaciecola petra</name>
    <dbReference type="NCBI Taxonomy" id="3075602"/>
    <lineage>
        <taxon>Bacteria</taxon>
        <taxon>Pseudomonadati</taxon>
        <taxon>Pseudomonadota</taxon>
        <taxon>Gammaproteobacteria</taxon>
        <taxon>Alteromonadales</taxon>
        <taxon>Alteromonadaceae</taxon>
        <taxon>Glaciecola</taxon>
    </lineage>
</organism>
<evidence type="ECO:0008006" key="4">
    <source>
        <dbReference type="Google" id="ProtNLM"/>
    </source>
</evidence>
<accession>A0ABU2ZRU8</accession>
<keyword evidence="3" id="KW-1185">Reference proteome</keyword>
<name>A0ABU2ZRU8_9ALTE</name>
<reference evidence="2 3" key="1">
    <citation type="submission" date="2023-09" db="EMBL/GenBank/DDBJ databases">
        <authorList>
            <person name="Rey-Velasco X."/>
        </authorList>
    </citation>
    <scope>NUCLEOTIDE SEQUENCE [LARGE SCALE GENOMIC DNA]</scope>
    <source>
        <strain evidence="2 3">P117</strain>
    </source>
</reference>
<feature type="signal peptide" evidence="1">
    <location>
        <begin position="1"/>
        <end position="23"/>
    </location>
</feature>
<dbReference type="RefSeq" id="WP_311368660.1">
    <property type="nucleotide sequence ID" value="NZ_JAVRHX010000002.1"/>
</dbReference>
<keyword evidence="1" id="KW-0732">Signal</keyword>
<sequence length="184" mass="20544">MKHSFVNRIIILFLLFVAASAQSQSLSQSTLEKYIKSIDMFVNTDNKEIKAIEESFKNNQNFNFDTDSNGNISIMSQMLGQLDSSQMDAISEVAEDAGFDSIKEWASIGDRVSAAMMAIEMEKEPVDMSELTPEMMAMVPESMRQQMEGAIRVMKAIEKVPAADIAIVKANYEELKKHMDGNAN</sequence>
<feature type="chain" id="PRO_5046396036" description="DUF2059 domain-containing protein" evidence="1">
    <location>
        <begin position="24"/>
        <end position="184"/>
    </location>
</feature>
<proteinExistence type="predicted"/>